<dbReference type="Proteomes" id="UP000029868">
    <property type="component" value="Unassembled WGS sequence"/>
</dbReference>
<dbReference type="InterPro" id="IPR032675">
    <property type="entry name" value="LRR_dom_sf"/>
</dbReference>
<dbReference type="RefSeq" id="WP_033081363.1">
    <property type="nucleotide sequence ID" value="NZ_JQEC01000011.1"/>
</dbReference>
<proteinExistence type="predicted"/>
<protein>
    <submittedName>
        <fullName evidence="4">Uncharacterized protein</fullName>
    </submittedName>
</protein>
<dbReference type="Gene3D" id="3.80.10.10">
    <property type="entry name" value="Ribonuclease Inhibitor"/>
    <property type="match status" value="3"/>
</dbReference>
<feature type="chain" id="PRO_5001949751" evidence="3">
    <location>
        <begin position="25"/>
        <end position="963"/>
    </location>
</feature>
<evidence type="ECO:0000256" key="1">
    <source>
        <dbReference type="ARBA" id="ARBA00022614"/>
    </source>
</evidence>
<dbReference type="PANTHER" id="PTHR47566">
    <property type="match status" value="1"/>
</dbReference>
<dbReference type="SUPFAM" id="SSF52058">
    <property type="entry name" value="L domain-like"/>
    <property type="match status" value="3"/>
</dbReference>
<dbReference type="Gene3D" id="2.60.40.3010">
    <property type="match status" value="2"/>
</dbReference>
<dbReference type="OrthoDB" id="9815730at2"/>
<dbReference type="PROSITE" id="PS51450">
    <property type="entry name" value="LRR"/>
    <property type="match status" value="2"/>
</dbReference>
<evidence type="ECO:0000256" key="2">
    <source>
        <dbReference type="ARBA" id="ARBA00022737"/>
    </source>
</evidence>
<evidence type="ECO:0000313" key="4">
    <source>
        <dbReference type="EMBL" id="KGJ96437.1"/>
    </source>
</evidence>
<accession>A0A099L2Q3</accession>
<name>A0A099L2Q3_COLPS</name>
<organism evidence="4 5">
    <name type="scientific">Colwellia psychrerythraea</name>
    <name type="common">Vibrio psychroerythus</name>
    <dbReference type="NCBI Taxonomy" id="28229"/>
    <lineage>
        <taxon>Bacteria</taxon>
        <taxon>Pseudomonadati</taxon>
        <taxon>Pseudomonadota</taxon>
        <taxon>Gammaproteobacteria</taxon>
        <taxon>Alteromonadales</taxon>
        <taxon>Colwelliaceae</taxon>
        <taxon>Colwellia</taxon>
    </lineage>
</organism>
<feature type="signal peptide" evidence="3">
    <location>
        <begin position="1"/>
        <end position="24"/>
    </location>
</feature>
<dbReference type="InterPro" id="IPR001611">
    <property type="entry name" value="Leu-rich_rpt"/>
</dbReference>
<evidence type="ECO:0000313" key="5">
    <source>
        <dbReference type="Proteomes" id="UP000029868"/>
    </source>
</evidence>
<keyword evidence="1" id="KW-0433">Leucine-rich repeat</keyword>
<keyword evidence="2" id="KW-0677">Repeat</keyword>
<dbReference type="SMART" id="SM00369">
    <property type="entry name" value="LRR_TYP"/>
    <property type="match status" value="3"/>
</dbReference>
<evidence type="ECO:0000256" key="3">
    <source>
        <dbReference type="SAM" id="SignalP"/>
    </source>
</evidence>
<dbReference type="Pfam" id="PF22352">
    <property type="entry name" value="K319L-like_PKD"/>
    <property type="match status" value="1"/>
</dbReference>
<dbReference type="InterPro" id="IPR003591">
    <property type="entry name" value="Leu-rich_rpt_typical-subtyp"/>
</dbReference>
<keyword evidence="3" id="KW-0732">Signal</keyword>
<dbReference type="PATRIC" id="fig|28229.3.peg.1324"/>
<dbReference type="Pfam" id="PF23952">
    <property type="entry name" value="LRR_EndoS"/>
    <property type="match status" value="1"/>
</dbReference>
<dbReference type="AlphaFoldDB" id="A0A099L2Q3"/>
<gene>
    <name evidence="4" type="ORF">GAB14E_0384</name>
</gene>
<dbReference type="GO" id="GO:0035591">
    <property type="term" value="F:signaling adaptor activity"/>
    <property type="evidence" value="ECO:0007669"/>
    <property type="project" value="TreeGrafter"/>
</dbReference>
<dbReference type="PANTHER" id="PTHR47566:SF1">
    <property type="entry name" value="PROTEIN NUD1"/>
    <property type="match status" value="1"/>
</dbReference>
<reference evidence="4 5" key="1">
    <citation type="submission" date="2014-08" db="EMBL/GenBank/DDBJ databases">
        <title>Genomic and Phenotypic Diversity of Colwellia psychrerythraea strains from Disparate Marine Basins.</title>
        <authorList>
            <person name="Techtmann S.M."/>
            <person name="Stelling S.C."/>
            <person name="Utturkar S.M."/>
            <person name="Alshibli N."/>
            <person name="Harris A."/>
            <person name="Brown S.D."/>
            <person name="Hazen T.C."/>
        </authorList>
    </citation>
    <scope>NUCLEOTIDE SEQUENCE [LARGE SCALE GENOMIC DNA]</scope>
    <source>
        <strain evidence="4 5">GAB14E</strain>
    </source>
</reference>
<dbReference type="InterPro" id="IPR052574">
    <property type="entry name" value="CDIRP"/>
</dbReference>
<dbReference type="EMBL" id="JQEC01000011">
    <property type="protein sequence ID" value="KGJ96437.1"/>
    <property type="molecule type" value="Genomic_DNA"/>
</dbReference>
<sequence>MSIHISIFKALLLSCLVIGLTACGGGGEENSDAETPPKNTISLELPADQTVTEYDSVTLAAVLIDGSNSINSFNWRQKSGITLDLPVPSAGDSHAQLTFITPNVQKDELVTFEFILVHGQNETIKETTITIKAADDDIADMVFEDENFSACVVNQAENKDWKLAREFTSLSCINQDISSAAEIEYFINLTSLTISNQKSPEELVVNANTVKEIPDTNNKLENIDISKLTKLEILNLSYNKLTSIDLSNQLSLRSLALDNNLITEVDLSALSNLWSLHVEENPINEETIEQLIILLKESDITVSFPNQLPQVTVPTLDSIIEYSSVQLVAIAEDVDGFISSYTWRQVSGIDLGLDLSLEDKNWVSFTAPNTNEDLELIFELVVKDDKGEATTKQFSLTIQASPYDLSDIAFEDESFKKCILEQAEFKGYLFSTDFIELTCPNMEISSVKGIELFTNLTKLDLFYNPITSINLTSLTKLTKLSLFGYRLTNLDLTAQTQLISLGIRNYQLTSLDLSAQTKLISLDITNSQLTDLDLSAQTKLISLDITNNQLANLDLSAQTKLISLDITNNQLANLDLSAQENLKNLYANGNELTNIVFPEDPQVSVLALVDNQFTTIDLTLLTELTSLDLSVLGKYNVQFNTIESMDLSKNIKLTDLTIVGQDLSSIDLSTNLNLNSLKLSLNKLSDIDLNTNIKLETLEIRSNLLQAIDLTHATLLEVVTLEVYSLAKLDLSSQNKLKTLVIWNSNLQFLDVTNNHELTTLHVFNSPIYSLFLSEQPSLTSLSLGATSLTWLNLSKQSNLHSIYLSNSYLDTLDLNAQKELRILKLLSNESLTGVDLTAQTELSSLFLSANSNKNYPLLDMNLGLLTKLENLFLRDGALSSIDLSALIELTELTLIHNRLLNIDLNSQSKLIRLNLKDNLLTTIDISSLSLLKSLGITNNPLDDITKQYLDSLNGVNGLSISH</sequence>
<comment type="caution">
    <text evidence="4">The sequence shown here is derived from an EMBL/GenBank/DDBJ whole genome shotgun (WGS) entry which is preliminary data.</text>
</comment>